<dbReference type="EMBL" id="RKST01000006">
    <property type="protein sequence ID" value="RUM98327.1"/>
    <property type="molecule type" value="Genomic_DNA"/>
</dbReference>
<accession>A0A432V855</accession>
<feature type="domain" description="NADPH-dependent FMN reductase-like" evidence="3">
    <location>
        <begin position="79"/>
        <end position="183"/>
    </location>
</feature>
<evidence type="ECO:0000313" key="4">
    <source>
        <dbReference type="EMBL" id="RUM98327.1"/>
    </source>
</evidence>
<dbReference type="Pfam" id="PF03358">
    <property type="entry name" value="FMN_red"/>
    <property type="match status" value="1"/>
</dbReference>
<protein>
    <submittedName>
        <fullName evidence="4">Flavodoxin family protein</fullName>
    </submittedName>
</protein>
<dbReference type="InterPro" id="IPR005025">
    <property type="entry name" value="FMN_Rdtase-like_dom"/>
</dbReference>
<comment type="caution">
    <text evidence="4">The sequence shown here is derived from an EMBL/GenBank/DDBJ whole genome shotgun (WGS) entry which is preliminary data.</text>
</comment>
<dbReference type="AlphaFoldDB" id="A0A432V855"/>
<dbReference type="InterPro" id="IPR029039">
    <property type="entry name" value="Flavoprotein-like_sf"/>
</dbReference>
<dbReference type="InterPro" id="IPR051796">
    <property type="entry name" value="ISF_SsuE-like"/>
</dbReference>
<dbReference type="OrthoDB" id="8477974at2"/>
<evidence type="ECO:0000313" key="5">
    <source>
        <dbReference type="Proteomes" id="UP000281647"/>
    </source>
</evidence>
<dbReference type="SUPFAM" id="SSF52218">
    <property type="entry name" value="Flavoproteins"/>
    <property type="match status" value="2"/>
</dbReference>
<organism evidence="4 5">
    <name type="scientific">Borborobacter arsenicus</name>
    <dbReference type="NCBI Taxonomy" id="1851146"/>
    <lineage>
        <taxon>Bacteria</taxon>
        <taxon>Pseudomonadati</taxon>
        <taxon>Pseudomonadota</taxon>
        <taxon>Alphaproteobacteria</taxon>
        <taxon>Hyphomicrobiales</taxon>
        <taxon>Phyllobacteriaceae</taxon>
        <taxon>Borborobacter</taxon>
    </lineage>
</organism>
<keyword evidence="5" id="KW-1185">Reference proteome</keyword>
<sequence>MTRVLGISSSLRNARFGLGSKALVEELARTSTQDELASFLQAQTKLRFDDFVAAGRADGKPFDEIYAALRKLRGERGLSNSEAALAAALWAAQQEGAEISHVSLSAHFPVTGKGRNLDRLAEEIQNADALVLSGPVYFGDRGSLAQSLVEFIASDPKLKAACKGKVYGGLAVGAKRNGGQETTLIYQMLDMVNLDFLAVGNSSETTAQYGGTAVAGDVGKFHSDAYGIETCLGTGRRVARVANYFKSARETSLHFKDRLKIQLWLLQDTADGAGYELFHKWAKDVEAAVEDVDISVVDVAREEVVRCIACDVCPVDVGKKEDYRCIITTSDDFFVKHHKDIIEPDAVLICSYSPEDRSNLVSVYQQFIERTRYLRRDNYALTDILVAPFVISELSARQNLHLRMLTSAIRHHTVLHHPIIGMIYDGEFLARKKSVEMGCAFVDQARKLALGRHVLEHADDLVYKPVGYEISAHKAEADAVAGKTQEAVRAAADRHAQNAKRRLAAG</sequence>
<reference evidence="4 5" key="1">
    <citation type="submission" date="2018-11" db="EMBL/GenBank/DDBJ databases">
        <title>Pseudaminobacter arsenicus sp. nov., an arsenic-resistant bacterium isolated from arsenic-rich aquifers.</title>
        <authorList>
            <person name="Mu Y."/>
        </authorList>
    </citation>
    <scope>NUCLEOTIDE SEQUENCE [LARGE SCALE GENOMIC DNA]</scope>
    <source>
        <strain evidence="4 5">CB3</strain>
    </source>
</reference>
<gene>
    <name evidence="4" type="ORF">EET67_06720</name>
</gene>
<dbReference type="GO" id="GO:0016491">
    <property type="term" value="F:oxidoreductase activity"/>
    <property type="evidence" value="ECO:0007669"/>
    <property type="project" value="InterPro"/>
</dbReference>
<keyword evidence="2" id="KW-0288">FMN</keyword>
<dbReference type="Proteomes" id="UP000281647">
    <property type="component" value="Unassembled WGS sequence"/>
</dbReference>
<keyword evidence="1" id="KW-0285">Flavoprotein</keyword>
<evidence type="ECO:0000259" key="3">
    <source>
        <dbReference type="Pfam" id="PF03358"/>
    </source>
</evidence>
<proteinExistence type="predicted"/>
<evidence type="ECO:0000256" key="2">
    <source>
        <dbReference type="ARBA" id="ARBA00022643"/>
    </source>
</evidence>
<dbReference type="PANTHER" id="PTHR43278">
    <property type="entry name" value="NAD(P)H-DEPENDENT FMN-CONTAINING OXIDOREDUCTASE YWQN-RELATED"/>
    <property type="match status" value="1"/>
</dbReference>
<dbReference type="Gene3D" id="3.40.50.360">
    <property type="match status" value="1"/>
</dbReference>
<dbReference type="PANTHER" id="PTHR43278:SF1">
    <property type="entry name" value="IRON-SULFUR FLAVOPROTEIN MJ1083"/>
    <property type="match status" value="1"/>
</dbReference>
<evidence type="ECO:0000256" key="1">
    <source>
        <dbReference type="ARBA" id="ARBA00022630"/>
    </source>
</evidence>
<dbReference type="RefSeq" id="WP_128626180.1">
    <property type="nucleotide sequence ID" value="NZ_RKST01000006.1"/>
</dbReference>
<name>A0A432V855_9HYPH</name>